<name>A0A1L1PTN6_HYDIT</name>
<proteinExistence type="predicted"/>
<organism evidence="3 4">
    <name type="scientific">Hydrogenophaga intermedia</name>
    <dbReference type="NCBI Taxonomy" id="65786"/>
    <lineage>
        <taxon>Bacteria</taxon>
        <taxon>Pseudomonadati</taxon>
        <taxon>Pseudomonadota</taxon>
        <taxon>Betaproteobacteria</taxon>
        <taxon>Burkholderiales</taxon>
        <taxon>Comamonadaceae</taxon>
        <taxon>Hydrogenophaga</taxon>
    </lineage>
</organism>
<evidence type="ECO:0000256" key="1">
    <source>
        <dbReference type="PROSITE-ProRule" id="PRU00473"/>
    </source>
</evidence>
<dbReference type="SUPFAM" id="SSF103088">
    <property type="entry name" value="OmpA-like"/>
    <property type="match status" value="1"/>
</dbReference>
<evidence type="ECO:0000313" key="4">
    <source>
        <dbReference type="Proteomes" id="UP000028878"/>
    </source>
</evidence>
<gene>
    <name evidence="3" type="ORF">BN948_02442</name>
</gene>
<dbReference type="EMBL" id="CCAE010000017">
    <property type="protein sequence ID" value="CDN88011.1"/>
    <property type="molecule type" value="Genomic_DNA"/>
</dbReference>
<dbReference type="Proteomes" id="UP000028878">
    <property type="component" value="Unassembled WGS sequence"/>
</dbReference>
<dbReference type="InterPro" id="IPR036737">
    <property type="entry name" value="OmpA-like_sf"/>
</dbReference>
<protein>
    <submittedName>
        <fullName evidence="3">OmpA/MotB domain-containing protein</fullName>
    </submittedName>
</protein>
<dbReference type="InterPro" id="IPR050330">
    <property type="entry name" value="Bact_OuterMem_StrucFunc"/>
</dbReference>
<sequence>MKNDRPHPSAARAPWLVLAMFLLSACAPSLPRSYVVLVPDPDGAVGQVVVSGPKGRQVLTEAGQVAAIDGSAVNIVMNHAEVDAAFGDAKAAQPVLPGHFMLYFMSGNTQLTAASEKELQNILSYLKDRPPQAMTEVVVIGHTDTVGGDADNVILSTQRATLVAERLRASGVKFTSIKQEAHGEKNLLVRTADNVDEPRNRRVQVTVR</sequence>
<dbReference type="PROSITE" id="PS51123">
    <property type="entry name" value="OMPA_2"/>
    <property type="match status" value="1"/>
</dbReference>
<dbReference type="PROSITE" id="PS51257">
    <property type="entry name" value="PROKAR_LIPOPROTEIN"/>
    <property type="match status" value="1"/>
</dbReference>
<dbReference type="CDD" id="cd07185">
    <property type="entry name" value="OmpA_C-like"/>
    <property type="match status" value="1"/>
</dbReference>
<dbReference type="AlphaFoldDB" id="A0A1L1PTN6"/>
<keyword evidence="1" id="KW-0472">Membrane</keyword>
<keyword evidence="4" id="KW-1185">Reference proteome</keyword>
<accession>A0A1L1PTN6</accession>
<dbReference type="InterPro" id="IPR006665">
    <property type="entry name" value="OmpA-like"/>
</dbReference>
<dbReference type="PANTHER" id="PTHR30329">
    <property type="entry name" value="STATOR ELEMENT OF FLAGELLAR MOTOR COMPLEX"/>
    <property type="match status" value="1"/>
</dbReference>
<dbReference type="Gene3D" id="3.30.1330.60">
    <property type="entry name" value="OmpA-like domain"/>
    <property type="match status" value="1"/>
</dbReference>
<dbReference type="PANTHER" id="PTHR30329:SF21">
    <property type="entry name" value="LIPOPROTEIN YIAD-RELATED"/>
    <property type="match status" value="1"/>
</dbReference>
<evidence type="ECO:0000259" key="2">
    <source>
        <dbReference type="PROSITE" id="PS51123"/>
    </source>
</evidence>
<dbReference type="RefSeq" id="WP_009520134.1">
    <property type="nucleotide sequence ID" value="NZ_CCAE010000017.1"/>
</dbReference>
<dbReference type="Pfam" id="PF00691">
    <property type="entry name" value="OmpA"/>
    <property type="match status" value="1"/>
</dbReference>
<evidence type="ECO:0000313" key="3">
    <source>
        <dbReference type="EMBL" id="CDN88011.1"/>
    </source>
</evidence>
<reference evidence="4" key="1">
    <citation type="submission" date="2014-11" db="EMBL/GenBank/DDBJ databases">
        <title>Draft genome sequence of Hydrogenophaga intermedia S1.</title>
        <authorList>
            <person name="Gan H.M."/>
            <person name="Chew T.H."/>
            <person name="Stolz A."/>
        </authorList>
    </citation>
    <scope>NUCLEOTIDE SEQUENCE [LARGE SCALE GENOMIC DNA]</scope>
    <source>
        <strain evidence="4">S1</strain>
    </source>
</reference>
<dbReference type="GO" id="GO:0016020">
    <property type="term" value="C:membrane"/>
    <property type="evidence" value="ECO:0007669"/>
    <property type="project" value="UniProtKB-UniRule"/>
</dbReference>
<feature type="domain" description="OmpA-like" evidence="2">
    <location>
        <begin position="91"/>
        <end position="208"/>
    </location>
</feature>